<accession>A0A106BQH0</accession>
<feature type="region of interest" description="Disordered" evidence="1">
    <location>
        <begin position="22"/>
        <end position="51"/>
    </location>
</feature>
<keyword evidence="2" id="KW-0732">Signal</keyword>
<dbReference type="Pfam" id="PF11191">
    <property type="entry name" value="DUF2782"/>
    <property type="match status" value="1"/>
</dbReference>
<dbReference type="AlphaFoldDB" id="A0A106BQH0"/>
<proteinExistence type="predicted"/>
<gene>
    <name evidence="3" type="ORF">ABW22_07565</name>
</gene>
<dbReference type="Proteomes" id="UP000064243">
    <property type="component" value="Unassembled WGS sequence"/>
</dbReference>
<evidence type="ECO:0000256" key="2">
    <source>
        <dbReference type="SAM" id="SignalP"/>
    </source>
</evidence>
<sequence length="107" mass="11621">MRYPVLLLTLLLSGLAVAASPADRPPGLTPVPDGAPGPGDAPPVTIKPSSPGRVVEYRANGKLYMLKVIPRYGKPYYLVDQRGDGQFARQDSLDSGMRPPMWVIKEF</sequence>
<dbReference type="Gene3D" id="2.20.130.30">
    <property type="entry name" value="Protein of unknown function DUF2782"/>
    <property type="match status" value="1"/>
</dbReference>
<evidence type="ECO:0000256" key="1">
    <source>
        <dbReference type="SAM" id="MobiDB-lite"/>
    </source>
</evidence>
<feature type="signal peptide" evidence="2">
    <location>
        <begin position="1"/>
        <end position="18"/>
    </location>
</feature>
<dbReference type="STRING" id="1123392.GCA_000376425_02085"/>
<dbReference type="EMBL" id="LDUG01000019">
    <property type="protein sequence ID" value="KVW96790.1"/>
    <property type="molecule type" value="Genomic_DNA"/>
</dbReference>
<comment type="caution">
    <text evidence="3">The sequence shown here is derived from an EMBL/GenBank/DDBJ whole genome shotgun (WGS) entry which is preliminary data.</text>
</comment>
<dbReference type="PATRIC" id="fig|36861.3.peg.990"/>
<feature type="chain" id="PRO_5007125708" description="DUF2782 domain-containing protein" evidence="2">
    <location>
        <begin position="19"/>
        <end position="107"/>
    </location>
</feature>
<protein>
    <recommendedName>
        <fullName evidence="5">DUF2782 domain-containing protein</fullName>
    </recommendedName>
</protein>
<dbReference type="OrthoDB" id="5296182at2"/>
<evidence type="ECO:0000313" key="4">
    <source>
        <dbReference type="Proteomes" id="UP000064243"/>
    </source>
</evidence>
<keyword evidence="4" id="KW-1185">Reference proteome</keyword>
<name>A0A106BQH0_THIDE</name>
<dbReference type="RefSeq" id="WP_059754237.1">
    <property type="nucleotide sequence ID" value="NZ_LDUG01000019.1"/>
</dbReference>
<feature type="compositionally biased region" description="Pro residues" evidence="1">
    <location>
        <begin position="23"/>
        <end position="41"/>
    </location>
</feature>
<organism evidence="3 4">
    <name type="scientific">Thiobacillus denitrificans</name>
    <dbReference type="NCBI Taxonomy" id="36861"/>
    <lineage>
        <taxon>Bacteria</taxon>
        <taxon>Pseudomonadati</taxon>
        <taxon>Pseudomonadota</taxon>
        <taxon>Betaproteobacteria</taxon>
        <taxon>Nitrosomonadales</taxon>
        <taxon>Thiobacillaceae</taxon>
        <taxon>Thiobacillus</taxon>
    </lineage>
</organism>
<dbReference type="InterPro" id="IPR021357">
    <property type="entry name" value="DUF2782"/>
</dbReference>
<reference evidence="3 4" key="1">
    <citation type="journal article" date="2015" name="Appl. Environ. Microbiol.">
        <title>Aerobic and Anaerobic Thiosulfate Oxidation by a Cold-Adapted, Subglacial Chemoautotroph.</title>
        <authorList>
            <person name="Harrold Z.R."/>
            <person name="Skidmore M.L."/>
            <person name="Hamilton T.L."/>
            <person name="Desch L."/>
            <person name="Amada K."/>
            <person name="van Gelder W."/>
            <person name="Glover K."/>
            <person name="Roden E.E."/>
            <person name="Boyd E.S."/>
        </authorList>
    </citation>
    <scope>NUCLEOTIDE SEQUENCE [LARGE SCALE GENOMIC DNA]</scope>
    <source>
        <strain evidence="3 4">RG</strain>
    </source>
</reference>
<evidence type="ECO:0000313" key="3">
    <source>
        <dbReference type="EMBL" id="KVW96790.1"/>
    </source>
</evidence>
<evidence type="ECO:0008006" key="5">
    <source>
        <dbReference type="Google" id="ProtNLM"/>
    </source>
</evidence>